<keyword evidence="2" id="KW-1185">Reference proteome</keyword>
<protein>
    <submittedName>
        <fullName evidence="1">Uncharacterized protein</fullName>
    </submittedName>
</protein>
<organism evidence="1 2">
    <name type="scientific">Marmota monax</name>
    <name type="common">Woodchuck</name>
    <dbReference type="NCBI Taxonomy" id="9995"/>
    <lineage>
        <taxon>Eukaryota</taxon>
        <taxon>Metazoa</taxon>
        <taxon>Chordata</taxon>
        <taxon>Craniata</taxon>
        <taxon>Vertebrata</taxon>
        <taxon>Euteleostomi</taxon>
        <taxon>Mammalia</taxon>
        <taxon>Eutheria</taxon>
        <taxon>Euarchontoglires</taxon>
        <taxon>Glires</taxon>
        <taxon>Rodentia</taxon>
        <taxon>Sciuromorpha</taxon>
        <taxon>Sciuridae</taxon>
        <taxon>Xerinae</taxon>
        <taxon>Marmotini</taxon>
        <taxon>Marmota</taxon>
    </lineage>
</organism>
<gene>
    <name evidence="1" type="ORF">MONAX_5E022911</name>
</gene>
<reference evidence="1" key="1">
    <citation type="submission" date="2019-04" db="EMBL/GenBank/DDBJ databases">
        <authorList>
            <person name="Alioto T."/>
            <person name="Alioto T."/>
        </authorList>
    </citation>
    <scope>NUCLEOTIDE SEQUENCE [LARGE SCALE GENOMIC DNA]</scope>
</reference>
<name>A0A5E4D9D5_MARMO</name>
<evidence type="ECO:0000313" key="2">
    <source>
        <dbReference type="Proteomes" id="UP000335636"/>
    </source>
</evidence>
<dbReference type="EMBL" id="CABDUW010004412">
    <property type="protein sequence ID" value="VTJ90370.1"/>
    <property type="molecule type" value="Genomic_DNA"/>
</dbReference>
<evidence type="ECO:0000313" key="1">
    <source>
        <dbReference type="EMBL" id="VTJ90370.1"/>
    </source>
</evidence>
<dbReference type="Proteomes" id="UP000335636">
    <property type="component" value="Unassembled WGS sequence"/>
</dbReference>
<proteinExistence type="predicted"/>
<dbReference type="AlphaFoldDB" id="A0A5E4D9D5"/>
<feature type="non-terminal residue" evidence="1">
    <location>
        <position position="1"/>
    </location>
</feature>
<comment type="caution">
    <text evidence="1">The sequence shown here is derived from an EMBL/GenBank/DDBJ whole genome shotgun (WGS) entry which is preliminary data.</text>
</comment>
<sequence length="76" mass="8094">FVHVGGTTVWAELRGGCRGKGRDCATSGSLGREGGRRRRLQDGLSRVWAGRSGGQGSDRLGALHTSYRPRRGSALL</sequence>
<accession>A0A5E4D9D5</accession>